<dbReference type="RefSeq" id="WP_027123563.1">
    <property type="nucleotide sequence ID" value="NZ_CP103423.1"/>
</dbReference>
<gene>
    <name evidence="3" type="ORF">NX772_02215</name>
</gene>
<evidence type="ECO:0000313" key="4">
    <source>
        <dbReference type="Proteomes" id="UP001058364"/>
    </source>
</evidence>
<dbReference type="Proteomes" id="UP001058364">
    <property type="component" value="Chromosome"/>
</dbReference>
<dbReference type="EMBL" id="CP103423">
    <property type="protein sequence ID" value="UWD33904.1"/>
    <property type="molecule type" value="Genomic_DNA"/>
</dbReference>
<evidence type="ECO:0000259" key="2">
    <source>
        <dbReference type="Pfam" id="PF01029"/>
    </source>
</evidence>
<keyword evidence="1" id="KW-0694">RNA-binding</keyword>
<dbReference type="Pfam" id="PF01029">
    <property type="entry name" value="NusB"/>
    <property type="match status" value="1"/>
</dbReference>
<dbReference type="Gene3D" id="1.10.940.10">
    <property type="entry name" value="NusB-like"/>
    <property type="match status" value="1"/>
</dbReference>
<evidence type="ECO:0000256" key="1">
    <source>
        <dbReference type="ARBA" id="ARBA00022884"/>
    </source>
</evidence>
<proteinExistence type="predicted"/>
<sequence length="143" mass="17200">MEQKVKNHKTRRVYREEIISVIYPFELQDIKLDSNKIFDDFDLDNQQIKTIEFIEKHYDFFKNIIIPFLSENSNWNKIKPLIRSILLLGVFELNYLDKKIVINEFVEITKDFTLKGDKDFKLVNAILDKVSKYYEENLTNSKN</sequence>
<dbReference type="SUPFAM" id="SSF48013">
    <property type="entry name" value="NusB-like"/>
    <property type="match status" value="1"/>
</dbReference>
<protein>
    <submittedName>
        <fullName evidence="3">Transcription antitermination protein NusB</fullName>
    </submittedName>
</protein>
<evidence type="ECO:0000313" key="3">
    <source>
        <dbReference type="EMBL" id="UWD33904.1"/>
    </source>
</evidence>
<feature type="domain" description="NusB/RsmB/TIM44" evidence="2">
    <location>
        <begin position="54"/>
        <end position="132"/>
    </location>
</feature>
<dbReference type="InterPro" id="IPR035926">
    <property type="entry name" value="NusB-like_sf"/>
</dbReference>
<reference evidence="3" key="1">
    <citation type="submission" date="2022-08" db="EMBL/GenBank/DDBJ databases">
        <title>Complete genome sequence of Mycoplasma molare type strain H 542.</title>
        <authorList>
            <person name="Spergser J."/>
        </authorList>
    </citation>
    <scope>NUCLEOTIDE SEQUENCE</scope>
    <source>
        <strain evidence="3">H 542</strain>
    </source>
</reference>
<dbReference type="InterPro" id="IPR006027">
    <property type="entry name" value="NusB_RsmB_TIM44"/>
</dbReference>
<keyword evidence="4" id="KW-1185">Reference proteome</keyword>
<accession>A0ABY5TTB2</accession>
<organism evidence="3 4">
    <name type="scientific">Mesomycoplasma molare</name>
    <dbReference type="NCBI Taxonomy" id="171288"/>
    <lineage>
        <taxon>Bacteria</taxon>
        <taxon>Bacillati</taxon>
        <taxon>Mycoplasmatota</taxon>
        <taxon>Mycoplasmoidales</taxon>
        <taxon>Metamycoplasmataceae</taxon>
        <taxon>Mesomycoplasma</taxon>
    </lineage>
</organism>
<name>A0ABY5TTB2_9BACT</name>